<evidence type="ECO:0000256" key="1">
    <source>
        <dbReference type="SAM" id="MobiDB-lite"/>
    </source>
</evidence>
<feature type="compositionally biased region" description="Basic and acidic residues" evidence="1">
    <location>
        <begin position="38"/>
        <end position="53"/>
    </location>
</feature>
<keyword evidence="3" id="KW-1185">Reference proteome</keyword>
<feature type="region of interest" description="Disordered" evidence="1">
    <location>
        <begin position="1"/>
        <end position="53"/>
    </location>
</feature>
<dbReference type="Proteomes" id="UP001500897">
    <property type="component" value="Unassembled WGS sequence"/>
</dbReference>
<protein>
    <submittedName>
        <fullName evidence="2">Uncharacterized protein</fullName>
    </submittedName>
</protein>
<feature type="compositionally biased region" description="Low complexity" evidence="1">
    <location>
        <begin position="22"/>
        <end position="37"/>
    </location>
</feature>
<comment type="caution">
    <text evidence="2">The sequence shown here is derived from an EMBL/GenBank/DDBJ whole genome shotgun (WGS) entry which is preliminary data.</text>
</comment>
<dbReference type="EMBL" id="BAAANS010000023">
    <property type="protein sequence ID" value="GAA2102020.1"/>
    <property type="molecule type" value="Genomic_DNA"/>
</dbReference>
<sequence>MNTRPEHGRPGPPPAVRSTPVARAAPGRPGGFAARGLLRPDRAGTDSRARGRLRTDRLLGAALSCLGPPRR</sequence>
<evidence type="ECO:0000313" key="2">
    <source>
        <dbReference type="EMBL" id="GAA2102020.1"/>
    </source>
</evidence>
<dbReference type="RefSeq" id="WP_344553267.1">
    <property type="nucleotide sequence ID" value="NZ_BAAANS010000023.1"/>
</dbReference>
<name>A0ABN2X2D9_9ACTN</name>
<evidence type="ECO:0000313" key="3">
    <source>
        <dbReference type="Proteomes" id="UP001500897"/>
    </source>
</evidence>
<organism evidence="2 3">
    <name type="scientific">Kitasatospora saccharophila</name>
    <dbReference type="NCBI Taxonomy" id="407973"/>
    <lineage>
        <taxon>Bacteria</taxon>
        <taxon>Bacillati</taxon>
        <taxon>Actinomycetota</taxon>
        <taxon>Actinomycetes</taxon>
        <taxon>Kitasatosporales</taxon>
        <taxon>Streptomycetaceae</taxon>
        <taxon>Kitasatospora</taxon>
    </lineage>
</organism>
<proteinExistence type="predicted"/>
<accession>A0ABN2X2D9</accession>
<gene>
    <name evidence="2" type="ORF">GCM10009759_36200</name>
</gene>
<reference evidence="2 3" key="1">
    <citation type="journal article" date="2019" name="Int. J. Syst. Evol. Microbiol.">
        <title>The Global Catalogue of Microorganisms (GCM) 10K type strain sequencing project: providing services to taxonomists for standard genome sequencing and annotation.</title>
        <authorList>
            <consortium name="The Broad Institute Genomics Platform"/>
            <consortium name="The Broad Institute Genome Sequencing Center for Infectious Disease"/>
            <person name="Wu L."/>
            <person name="Ma J."/>
        </authorList>
    </citation>
    <scope>NUCLEOTIDE SEQUENCE [LARGE SCALE GENOMIC DNA]</scope>
    <source>
        <strain evidence="2 3">JCM 14559</strain>
    </source>
</reference>